<dbReference type="AlphaFoldDB" id="A0A1U7I1U7"/>
<comment type="caution">
    <text evidence="3">The sequence shown here is derived from an EMBL/GenBank/DDBJ whole genome shotgun (WGS) entry which is preliminary data.</text>
</comment>
<dbReference type="Proteomes" id="UP000185860">
    <property type="component" value="Unassembled WGS sequence"/>
</dbReference>
<name>A0A1U7I1U7_9CYAN</name>
<feature type="region of interest" description="Disordered" evidence="2">
    <location>
        <begin position="309"/>
        <end position="352"/>
    </location>
</feature>
<protein>
    <submittedName>
        <fullName evidence="3">Uncharacterized protein</fullName>
    </submittedName>
</protein>
<accession>A0A1U7I1U7</accession>
<proteinExistence type="predicted"/>
<dbReference type="EMBL" id="MRCE01000076">
    <property type="protein sequence ID" value="OKH29955.1"/>
    <property type="molecule type" value="Genomic_DNA"/>
</dbReference>
<evidence type="ECO:0000313" key="3">
    <source>
        <dbReference type="EMBL" id="OKH29955.1"/>
    </source>
</evidence>
<feature type="coiled-coil region" evidence="1">
    <location>
        <begin position="9"/>
        <end position="36"/>
    </location>
</feature>
<sequence>MLTVFATELNLTQSELDALLAKVDALRGQMKSLKAAQNKAFKVVDNLKNLVSELPEMAIAELKKEILSLFPSNPEPTKDSAEIFTNFVTEIPKTEVTTPEIAKNEEVNDRWNSADFEPLEYQAENNGQPNLLRPTTTEPPEPDDFANNDNAIDLSAYREAWEQWEKTNRPVKVTIAPVEEEAIDDDSWPEIEPITPVVEQPTAEPAPKPTDNNYAQTEYINDTVCYIKKFDGELLAGYIGTATKKLASEWADLLVLWGCNATARKAQRIGKGIRWEVKITKISMEQLITAANNHPGLYSAVPAGNTDYSKKSLSGNKKTEENLSDSKTVTAQSNLQNESLKATTNQNQANNNDAEDEAIEAKLIDQLGLKLEEDNSDFTCPEWVVWHDNGKGERQAIGRIRKHLTRESNPWLHSDLSGLEITKGLGYPSKYAASRALLAKYQAKADK</sequence>
<evidence type="ECO:0000256" key="1">
    <source>
        <dbReference type="SAM" id="Coils"/>
    </source>
</evidence>
<feature type="compositionally biased region" description="Polar residues" evidence="2">
    <location>
        <begin position="325"/>
        <end position="341"/>
    </location>
</feature>
<reference evidence="3 4" key="1">
    <citation type="submission" date="2016-11" db="EMBL/GenBank/DDBJ databases">
        <title>Draft Genome Sequences of Nine Cyanobacterial Strains from Diverse Habitats.</title>
        <authorList>
            <person name="Zhu T."/>
            <person name="Hou S."/>
            <person name="Lu X."/>
            <person name="Hess W.R."/>
        </authorList>
    </citation>
    <scope>NUCLEOTIDE SEQUENCE [LARGE SCALE GENOMIC DNA]</scope>
    <source>
        <strain evidence="3 4">IAM M-71</strain>
    </source>
</reference>
<gene>
    <name evidence="3" type="ORF">NIES2119_31800</name>
</gene>
<feature type="compositionally biased region" description="Low complexity" evidence="2">
    <location>
        <begin position="342"/>
        <end position="352"/>
    </location>
</feature>
<evidence type="ECO:0000256" key="2">
    <source>
        <dbReference type="SAM" id="MobiDB-lite"/>
    </source>
</evidence>
<keyword evidence="1" id="KW-0175">Coiled coil</keyword>
<organism evidence="3 4">
    <name type="scientific">[Phormidium ambiguum] IAM M-71</name>
    <dbReference type="NCBI Taxonomy" id="454136"/>
    <lineage>
        <taxon>Bacteria</taxon>
        <taxon>Bacillati</taxon>
        <taxon>Cyanobacteriota</taxon>
        <taxon>Cyanophyceae</taxon>
        <taxon>Oscillatoriophycideae</taxon>
        <taxon>Aerosakkonematales</taxon>
        <taxon>Aerosakkonemataceae</taxon>
        <taxon>Floridanema</taxon>
    </lineage>
</organism>
<evidence type="ECO:0000313" key="4">
    <source>
        <dbReference type="Proteomes" id="UP000185860"/>
    </source>
</evidence>
<dbReference type="RefSeq" id="WP_073597498.1">
    <property type="nucleotide sequence ID" value="NZ_MRCE01000076.1"/>
</dbReference>